<feature type="coiled-coil region" evidence="1">
    <location>
        <begin position="23"/>
        <end position="50"/>
    </location>
</feature>
<evidence type="ECO:0000256" key="1">
    <source>
        <dbReference type="SAM" id="Coils"/>
    </source>
</evidence>
<keyword evidence="3" id="KW-1185">Reference proteome</keyword>
<dbReference type="EnsemblPlants" id="Kaladp0913s0001.1.v1.1">
    <property type="protein sequence ID" value="Kaladp0913s0001.1.v1.1"/>
    <property type="gene ID" value="Kaladp0913s0001.v1.1"/>
</dbReference>
<organism evidence="2 3">
    <name type="scientific">Kalanchoe fedtschenkoi</name>
    <name type="common">Lavender scallops</name>
    <name type="synonym">South American air plant</name>
    <dbReference type="NCBI Taxonomy" id="63787"/>
    <lineage>
        <taxon>Eukaryota</taxon>
        <taxon>Viridiplantae</taxon>
        <taxon>Streptophyta</taxon>
        <taxon>Embryophyta</taxon>
        <taxon>Tracheophyta</taxon>
        <taxon>Spermatophyta</taxon>
        <taxon>Magnoliopsida</taxon>
        <taxon>eudicotyledons</taxon>
        <taxon>Gunneridae</taxon>
        <taxon>Pentapetalae</taxon>
        <taxon>Saxifragales</taxon>
        <taxon>Crassulaceae</taxon>
        <taxon>Kalanchoe</taxon>
    </lineage>
</organism>
<sequence>MSSEPVDGGGEIMLFGVRVAVDCMRKSVSLNNLSQKLKELEKKVKEGKRREAMIATWIGITTETDTKGVITAITWTMIMMSSEKKAFFHTYPAVNSTFIGPVVNYRCCM</sequence>
<accession>A0A7N0VKH5</accession>
<name>A0A7N0VKH5_KALFE</name>
<protein>
    <submittedName>
        <fullName evidence="2">Uncharacterized protein</fullName>
    </submittedName>
</protein>
<dbReference type="Proteomes" id="UP000594263">
    <property type="component" value="Unplaced"/>
</dbReference>
<evidence type="ECO:0000313" key="2">
    <source>
        <dbReference type="EnsemblPlants" id="Kaladp0913s0001.1.v1.1"/>
    </source>
</evidence>
<dbReference type="Gramene" id="Kaladp0913s0001.1.v1.1">
    <property type="protein sequence ID" value="Kaladp0913s0001.1.v1.1"/>
    <property type="gene ID" value="Kaladp0913s0001.v1.1"/>
</dbReference>
<keyword evidence="1" id="KW-0175">Coiled coil</keyword>
<evidence type="ECO:0000313" key="3">
    <source>
        <dbReference type="Proteomes" id="UP000594263"/>
    </source>
</evidence>
<proteinExistence type="predicted"/>
<dbReference type="AlphaFoldDB" id="A0A7N0VKH5"/>
<reference evidence="2" key="1">
    <citation type="submission" date="2021-01" db="UniProtKB">
        <authorList>
            <consortium name="EnsemblPlants"/>
        </authorList>
    </citation>
    <scope>IDENTIFICATION</scope>
</reference>